<protein>
    <submittedName>
        <fullName evidence="1">Uncharacterized protein</fullName>
    </submittedName>
</protein>
<comment type="caution">
    <text evidence="1">The sequence shown here is derived from an EMBL/GenBank/DDBJ whole genome shotgun (WGS) entry which is preliminary data.</text>
</comment>
<sequence>MLRSFLPYKLLKVWLLPSSTFSSNSSWPPLSMGKVMIPGKALIDGRRWGIQGVFFVSFLHKAHTRESQIMSTKGVKGFGGLQLKAKADSMVPYFVASPSHFS</sequence>
<name>A0A8K0HC49_9ROSA</name>
<reference evidence="1" key="1">
    <citation type="submission" date="2020-03" db="EMBL/GenBank/DDBJ databases">
        <title>A high-quality chromosome-level genome assembly of a woody plant with both climbing and erect habits, Rhamnella rubrinervis.</title>
        <authorList>
            <person name="Lu Z."/>
            <person name="Yang Y."/>
            <person name="Zhu X."/>
            <person name="Sun Y."/>
        </authorList>
    </citation>
    <scope>NUCLEOTIDE SEQUENCE</scope>
    <source>
        <strain evidence="1">BYM</strain>
        <tissue evidence="1">Leaf</tissue>
    </source>
</reference>
<gene>
    <name evidence="1" type="ORF">FNV43_RR09870</name>
</gene>
<keyword evidence="2" id="KW-1185">Reference proteome</keyword>
<proteinExistence type="predicted"/>
<evidence type="ECO:0000313" key="2">
    <source>
        <dbReference type="Proteomes" id="UP000796880"/>
    </source>
</evidence>
<organism evidence="1 2">
    <name type="scientific">Rhamnella rubrinervis</name>
    <dbReference type="NCBI Taxonomy" id="2594499"/>
    <lineage>
        <taxon>Eukaryota</taxon>
        <taxon>Viridiplantae</taxon>
        <taxon>Streptophyta</taxon>
        <taxon>Embryophyta</taxon>
        <taxon>Tracheophyta</taxon>
        <taxon>Spermatophyta</taxon>
        <taxon>Magnoliopsida</taxon>
        <taxon>eudicotyledons</taxon>
        <taxon>Gunneridae</taxon>
        <taxon>Pentapetalae</taxon>
        <taxon>rosids</taxon>
        <taxon>fabids</taxon>
        <taxon>Rosales</taxon>
        <taxon>Rhamnaceae</taxon>
        <taxon>rhamnoid group</taxon>
        <taxon>Rhamneae</taxon>
        <taxon>Rhamnella</taxon>
    </lineage>
</organism>
<evidence type="ECO:0000313" key="1">
    <source>
        <dbReference type="EMBL" id="KAF3449143.1"/>
    </source>
</evidence>
<dbReference type="AlphaFoldDB" id="A0A8K0HC49"/>
<dbReference type="Proteomes" id="UP000796880">
    <property type="component" value="Unassembled WGS sequence"/>
</dbReference>
<accession>A0A8K0HC49</accession>
<dbReference type="EMBL" id="VOIH02000004">
    <property type="protein sequence ID" value="KAF3449143.1"/>
    <property type="molecule type" value="Genomic_DNA"/>
</dbReference>